<feature type="compositionally biased region" description="Polar residues" evidence="7">
    <location>
        <begin position="3182"/>
        <end position="3207"/>
    </location>
</feature>
<dbReference type="PANTHER" id="PTHR11289">
    <property type="entry name" value="BREAST CANCER TYPE 2 SUSCEPTIBILITY PROTEIN BRCA2"/>
    <property type="match status" value="1"/>
</dbReference>
<dbReference type="CDD" id="cd04493">
    <property type="entry name" value="BRCA2DBD_OB1"/>
    <property type="match status" value="1"/>
</dbReference>
<dbReference type="Reactome" id="R-GGA-351433">
    <property type="pathway name" value="ATM mediated phosphorylation of repair proteins"/>
</dbReference>
<dbReference type="GO" id="GO:0003677">
    <property type="term" value="F:DNA binding"/>
    <property type="evidence" value="ECO:0007669"/>
    <property type="project" value="UniProtKB-KW"/>
</dbReference>
<dbReference type="Pfam" id="PF09103">
    <property type="entry name" value="BRCA-2_OB1"/>
    <property type="match status" value="1"/>
</dbReference>
<feature type="domain" description="Tower" evidence="8">
    <location>
        <begin position="2777"/>
        <end position="2818"/>
    </location>
</feature>
<accession>Q8QFV6</accession>
<proteinExistence type="evidence at transcript level"/>
<evidence type="ECO:0000256" key="3">
    <source>
        <dbReference type="ARBA" id="ARBA00023125"/>
    </source>
</evidence>
<dbReference type="InterPro" id="IPR015188">
    <property type="entry name" value="BRCA2_OB_3"/>
</dbReference>
<reference evidence="9" key="1">
    <citation type="journal article" date="2002" name="Hum. Mol. Genet.">
        <title>Structural analysis of the chicken BRCA2 gene facilitates identification of functional domains and disease causing mutations.</title>
        <authorList>
            <person name="Warren M."/>
            <person name="Smith A."/>
            <person name="Partridge N."/>
            <person name="Masabanda J."/>
            <person name="Griffin D."/>
            <person name="Ashworth A."/>
        </authorList>
    </citation>
    <scope>NUCLEOTIDE SEQUENCE</scope>
</reference>
<dbReference type="GO" id="GO:0005654">
    <property type="term" value="C:nucleoplasm"/>
    <property type="evidence" value="ECO:0000304"/>
    <property type="project" value="Reactome"/>
</dbReference>
<organism evidence="9">
    <name type="scientific">Gallus gallus</name>
    <name type="common">Chicken</name>
    <dbReference type="NCBI Taxonomy" id="9031"/>
    <lineage>
        <taxon>Eukaryota</taxon>
        <taxon>Metazoa</taxon>
        <taxon>Chordata</taxon>
        <taxon>Craniata</taxon>
        <taxon>Vertebrata</taxon>
        <taxon>Euteleostomi</taxon>
        <taxon>Archelosauria</taxon>
        <taxon>Archosauria</taxon>
        <taxon>Dinosauria</taxon>
        <taxon>Saurischia</taxon>
        <taxon>Theropoda</taxon>
        <taxon>Coelurosauria</taxon>
        <taxon>Aves</taxon>
        <taxon>Neognathae</taxon>
        <taxon>Galloanserae</taxon>
        <taxon>Galliformes</taxon>
        <taxon>Phasianidae</taxon>
        <taxon>Phasianinae</taxon>
        <taxon>Gallus</taxon>
    </lineage>
</organism>
<feature type="region of interest" description="Disordered" evidence="7">
    <location>
        <begin position="3247"/>
        <end position="3270"/>
    </location>
</feature>
<dbReference type="FunFam" id="2.40.50.140:FF:000205">
    <property type="entry name" value="Breast cancer susceptibility protein 2"/>
    <property type="match status" value="1"/>
</dbReference>
<dbReference type="PhylomeDB" id="Q8QFV6"/>
<dbReference type="Reactome" id="R-GGA-265976">
    <property type="pathway name" value="Homologous DNA pairing and strand exchange"/>
</dbReference>
<feature type="region of interest" description="Disordered" evidence="7">
    <location>
        <begin position="1434"/>
        <end position="1455"/>
    </location>
</feature>
<keyword evidence="1" id="KW-0677">Repeat</keyword>
<dbReference type="CDD" id="cd04495">
    <property type="entry name" value="BRCA2DBD_OB3"/>
    <property type="match status" value="1"/>
</dbReference>
<dbReference type="Pfam" id="PF21318">
    <property type="entry name" value="BRCA2DBD_OB2"/>
    <property type="match status" value="1"/>
</dbReference>
<dbReference type="InterPro" id="IPR048262">
    <property type="entry name" value="BRCA2_OB_2_dom"/>
</dbReference>
<dbReference type="Gene3D" id="6.10.70.10">
    <property type="match status" value="1"/>
</dbReference>
<dbReference type="OrthoDB" id="21095at2759"/>
<dbReference type="PROSITE" id="PS50138">
    <property type="entry name" value="BRCA2_REPEAT"/>
    <property type="match status" value="6"/>
</dbReference>
<keyword evidence="2" id="KW-0227">DNA damage</keyword>
<dbReference type="InterPro" id="IPR055077">
    <property type="entry name" value="BRCA2_TR2"/>
</dbReference>
<dbReference type="Pfam" id="PF00634">
    <property type="entry name" value="BRCA2"/>
    <property type="match status" value="6"/>
</dbReference>
<dbReference type="SUPFAM" id="SSF81878">
    <property type="entry name" value="BRCA2 tower domain"/>
    <property type="match status" value="1"/>
</dbReference>
<feature type="compositionally biased region" description="Basic and acidic residues" evidence="7">
    <location>
        <begin position="1434"/>
        <end position="1445"/>
    </location>
</feature>
<feature type="region of interest" description="Disordered" evidence="7">
    <location>
        <begin position="3169"/>
        <end position="3212"/>
    </location>
</feature>
<feature type="region of interest" description="Disordered" evidence="7">
    <location>
        <begin position="469"/>
        <end position="490"/>
    </location>
</feature>
<evidence type="ECO:0000256" key="6">
    <source>
        <dbReference type="SAM" id="Coils"/>
    </source>
</evidence>
<keyword evidence="6" id="KW-0175">Coiled coil</keyword>
<dbReference type="InterPro" id="IPR015252">
    <property type="entry name" value="BRCA2_hlx"/>
</dbReference>
<evidence type="ECO:0000256" key="7">
    <source>
        <dbReference type="SAM" id="MobiDB-lite"/>
    </source>
</evidence>
<dbReference type="GO" id="GO:0000724">
    <property type="term" value="P:double-strand break repair via homologous recombination"/>
    <property type="evidence" value="ECO:0007669"/>
    <property type="project" value="InterPro"/>
</dbReference>
<feature type="compositionally biased region" description="Polar residues" evidence="7">
    <location>
        <begin position="3344"/>
        <end position="3367"/>
    </location>
</feature>
<dbReference type="VEuPathDB" id="HostDB:geneid_374139"/>
<dbReference type="SUPFAM" id="SSF50249">
    <property type="entry name" value="Nucleic acid-binding proteins"/>
    <property type="match status" value="3"/>
</dbReference>
<dbReference type="SMART" id="SM01341">
    <property type="entry name" value="Tower"/>
    <property type="match status" value="1"/>
</dbReference>
<evidence type="ECO:0000256" key="1">
    <source>
        <dbReference type="ARBA" id="ARBA00022737"/>
    </source>
</evidence>
<evidence type="ECO:0000313" key="9">
    <source>
        <dbReference type="EMBL" id="AAL89470.1"/>
    </source>
</evidence>
<protein>
    <submittedName>
        <fullName evidence="9">Breast cancer susceptibility protein</fullName>
    </submittedName>
</protein>
<gene>
    <name evidence="9" type="primary">BRCA2</name>
</gene>
<dbReference type="InterPro" id="IPR002093">
    <property type="entry name" value="BRCA2_repeat"/>
</dbReference>
<dbReference type="Pfam" id="PF09121">
    <property type="entry name" value="Tower"/>
    <property type="match status" value="1"/>
</dbReference>
<evidence type="ECO:0000256" key="5">
    <source>
        <dbReference type="ARBA" id="ARBA00023204"/>
    </source>
</evidence>
<feature type="compositionally biased region" description="Basic and acidic residues" evidence="7">
    <location>
        <begin position="3169"/>
        <end position="3178"/>
    </location>
</feature>
<dbReference type="Gene3D" id="2.40.50.140">
    <property type="entry name" value="Nucleic acid-binding proteins"/>
    <property type="match status" value="3"/>
</dbReference>
<dbReference type="CDD" id="cd04494">
    <property type="entry name" value="BRCA2DBD_OB2"/>
    <property type="match status" value="1"/>
</dbReference>
<name>Q8QFV6_CHICK</name>
<feature type="coiled-coil region" evidence="6">
    <location>
        <begin position="2791"/>
        <end position="2825"/>
    </location>
</feature>
<keyword evidence="3" id="KW-0238">DNA-binding</keyword>
<dbReference type="PANTHER" id="PTHR11289:SF0">
    <property type="entry name" value="BREAST CANCER TYPE 2 SUSCEPTIBILITY PROTEIN"/>
    <property type="match status" value="1"/>
</dbReference>
<dbReference type="Pfam" id="PF09169">
    <property type="entry name" value="BRCA-2_helical"/>
    <property type="match status" value="1"/>
</dbReference>
<sequence>MAYKSGKRPTFFEVFKAHCSDSDLGPISLDWFEELSSEAPPYEPKLLGEPEGPIGWFDQTFKTPKAKSSTDSQLASTPLIFKEQNTMPPFSSPGKELDQKKMETSRENLLSPSMAGRKTDQENQILASPHGICHNYTAASPAIVRNPCRTPQRSNIPGPYGSLFCTPKFLEIPTPKRISESLGAEVDPEMSWTSSLATPPTLGVTVIIARENDSISGAKQQDERAEIVLHNFLSEDDGYTAKNDTSLLSIPETVKLNARDDIKDLESEVLDGLFGETNSFEDSFNLPAESSGILLSPRALDAIEKCEIKIDEAQEKSDVLSEQHRRRKSTISQEVKAANWTEKSCCVEVKDSIIQNTNEDIMDSKDNCLLGREKELEYLRIAGNLQDNRTQKSSVNEKLVKDVLSSSSQWSQLNLSGLDVTHLEMSICSSPQSDSCREKGLEEKSVLMTKDDAVETSLLNTSGLRNAQELSSASLSENGSDTKISKNNPMSEITPVKPVCASPKLVKGYAHEEVSGMSFLNCSSFLIESTNVMEYSVVYNSTFSTHLKATSQSVVTDVLSHPLICSAASPDNCSDLHLRNTENTLRKSNFKSLNMLSRLRKKSKRFIYTINNTLVYQEENVQKEVTSESPDNPVLTHLESDLHEFKDCQVATDDCLLSAERQSNIKENNLNTLTIKVDIMDNSSDNSVNNRLKQELSESGKNAREYQPATSFKCLKASHTESEDTTDCLNSGRISNIKHKVLTSAYLMARRHSRLFPEDCCLRKGKNDTYTVSNVNSRAAVPWSPKGQPPQSSPSCSDCLIDMHHGTAFVTNSKFNNTLSHIKFGMNRVSSNSCNKISADKRRASDQLSVAECREIVAPLGINCLENNSTSLKQRGKEDVDENQETLSIKSSENRQAAAWNNESIEVAEEFLDCIDNSLNEVVSEEDRQVAPVYFNTKPIESLEHKGKSSGDLNACSSSLSFGGFQTASNKQIKFSESSIAKGKMLFKDIENEFEFFEASSMERVRNFSNRVQKENIFSSDLESKTGSTSSGLQTRCMQYIPRKVDLCKNSPRNQLSVQEPNQSLTASQEAEIAELSNILEETGSQFEFEFTQFRKQSNMIQSHIQQFGATNVENASEAGGDTNFYSTLKSENHVINDEYCSKLKNENECKMVEYEKEDTVVFHKNKRKVTFTNLDRNESRISSHESCPVPLRDSFSNFVGFTSAGGKKINISKAALTRSAELFKDLDDDNFLFKSSGTNTRCCNSDGRVSSNWNFLRCQTKEDEGGILCVPNIKSVGPISHHSEKKYAENISSPCKENTENWTEILSDNVDFSCTNGGYSASGMRNSPSSFKKPHQNCKNSDQFLNQGNSEVEGCLQEDTSYLICLGDNITSAEEHDLNVSDEMENLSPNQKEDRKQEDEHLLLNRQAADTDAVSISDSSFRSSLRDLNVRCGERDTDVSEKSSKQKTNSVSVEGEDSTYKNLFVSESEIKIGSNQRHQVPSEQEMDVDKNKVKGTYLTGFCTASGKKITIADGFLAKAEEFFSENNVDLGKDDNDCFEDCLRKCNKSYVKDRDLCMDSTAHCDADVLNFKDKLIPEEPGDRLKQTIEESPIIQAVNHDSIKVGAFINVDEDCERNLAAPCANKEAYVRPGKSEVQSLPVHGNNSLSRTLLLEDRKQFAERDVEYSATKRDNSESKPDSSLKCATSLHLTKVSSHLADNSVPGGIIQTVSAEDSCKSNQSFLLPRGSVPRSTSPYLNCGNKEIDLKRLNEPCSNTDSFTNTVDNAHQEQSEFDLPEDETNLTCLQETSLTAESQKSDLKQVFSTAKGKAVSVSESALASIRQMFQTDCDASVKSEIETKSGTNQTAIAGSSSFTIHAGGPGFATFLDTRKSEMNVAAPHFINGNGNLIENNHQGANMFADADSVPGFQMQCFEQKSKLLGHFPVPDKQMEQSGPSGNLGFFSTASGKPVQLSEESLKKARQLFSEMEGSHSSGLQDAHLLEDVEKSNNRGEVFPREMQLLLPRGKENASTDKISSPALGFSTASGKQVTISESAYQKAKAILKEADGFLSSELGVTNELCEIKESGQHAEYLTGKVISESKTEKSCSEELDLKSIHPEKMKSLPSTHRVKITEYVPHSKRNSQSAPFKNSFEQEETRFFRKGELNLGIKTESESDLCSATSKAEINIFQTPKDYLKTEAVESAKAFMEDDLSDSGVQVKSAQSFGKMSDNFQNKPFGKRHLDEKDSHGEPPIKRQLLLEFEKMKIPPKSVKPLKSTPDGIFKDRRKFMYHVPLKPVTCQPLGTTKERQEVRNPTLTLPDQDLKGFKSIPAVFQHCALRQSSSGASGLFTPHKAVAKDSEETRSLCKSGKAVKTFVPPFKTKLTLSTGEQGGSKRCHSPIRNSVMEERELNQIPVEQNSAEARDHQSCILHAAVTDIENDNLVTSNMMANLHCARDLQEMRIKKKYRQNISPQPGSLYVTKTSARNRISLKTAVEEETPSFHSTEKLYTYGVSKHCIQVNSTNAESFQFLIEEFFSKEYLLAGNGIQLADGGWLIPTDEGKAGKKEFYRALCDTPGVDPKLITEAWVYNHYRWIVWKLAAMEVCFPHKFANRCLTPETVLLQLKYRYDLEIDKSKRSAIKKITERDDAAGKTLVLCVSKVLSLNTAVSPSNSNNNTEGEKAAAIIEVTDGWYGIRALLDPPLKAFLHRRRLTVGQKIIVHGAELIGSPNGCTPLEAPDSLMLKIAANSTRCARWYTKLGFHRDPRPFPLPLSSLYSEGGTVGCIDVVVQRTYPIQWMEKTSAGSYVFRNSRAEEREAAKHAEDQQKKLEALFAKIQAEFEKHEERNCRRAPRSRIVTRQQIHNLQDGAELYEAIQNAADPSYMEGYLSEDQLKALNAHKQLMNDKKQTRIREEFKKAVESAEQEKHGFSKRDVSTVWKLFVIDYRKQEKHRGVILSIWRPLLDVCSLLKEGSRYRICQLSTSQSKGRSDSTNVQLSATKKTRYLQLSVSQKMLQQIFFPRKALKFTSLLDPSYQPPCAEVDVVGVVISISRTGFSNMVYLSDESYNLVAIKIWADLRHFAIEDIVVRCSFIAASNLQWQSEFRSEIPVLLAGDLSAFSASPKENHLQEKFNELRRMIENVDSFCSDAESKLMNLLQRNCSLTPILPKRCGLECSSPSCNSGLYAEDRSSISSKIETKHPSPLSASTPNTKLFPQGSAITPSSAVSSENHPRNSKKRKAVDFLSCIPAPPPLTPLCSIISPSLKKAFQPPRRLGSQHSKLSKETNPNAGCVTPSRKLREAVQLPDNDLVADEELAMINTQALINTVPEEKKMDYVNEDSTRATNLSGDTRATNLSRDMRAPNLSGDLSSKNSSRSAKEANSSLKSSSEGADALQKDTEEPEGSLSIRRVLQRRKSRKCY</sequence>
<dbReference type="InterPro" id="IPR015205">
    <property type="entry name" value="Tower_dom"/>
</dbReference>
<feature type="compositionally biased region" description="Polar residues" evidence="7">
    <location>
        <begin position="3254"/>
        <end position="3266"/>
    </location>
</feature>
<dbReference type="Pfam" id="PF22687">
    <property type="entry name" value="BRCA2_TR2"/>
    <property type="match status" value="1"/>
</dbReference>
<keyword evidence="5" id="KW-0234">DNA repair</keyword>
<dbReference type="Pfam" id="PF09104">
    <property type="entry name" value="BRCA-2_OB3"/>
    <property type="match status" value="1"/>
</dbReference>
<dbReference type="InterPro" id="IPR012340">
    <property type="entry name" value="NA-bd_OB-fold"/>
</dbReference>
<keyword evidence="4" id="KW-0233">DNA recombination</keyword>
<dbReference type="EMBL" id="AY083934">
    <property type="protein sequence ID" value="AAL89470.1"/>
    <property type="molecule type" value="mRNA"/>
</dbReference>
<dbReference type="InterPro" id="IPR015525">
    <property type="entry name" value="BRCA2"/>
</dbReference>
<dbReference type="SUPFAM" id="SSF81872">
    <property type="entry name" value="BRCA2 helical domain"/>
    <property type="match status" value="1"/>
</dbReference>
<dbReference type="InterPro" id="IPR015187">
    <property type="entry name" value="BRCA2_OB_1"/>
</dbReference>
<dbReference type="PIRSF" id="PIRSF002397">
    <property type="entry name" value="BRCA2"/>
    <property type="match status" value="1"/>
</dbReference>
<feature type="compositionally biased region" description="Basic residues" evidence="7">
    <location>
        <begin position="3388"/>
        <end position="3398"/>
    </location>
</feature>
<feature type="compositionally biased region" description="Polar residues" evidence="7">
    <location>
        <begin position="3320"/>
        <end position="3334"/>
    </location>
</feature>
<dbReference type="InterPro" id="IPR036315">
    <property type="entry name" value="BRCA2_hlx_sf"/>
</dbReference>
<feature type="region of interest" description="Disordered" evidence="7">
    <location>
        <begin position="3313"/>
        <end position="3398"/>
    </location>
</feature>
<evidence type="ECO:0000259" key="8">
    <source>
        <dbReference type="SMART" id="SM01341"/>
    </source>
</evidence>
<evidence type="ECO:0000256" key="2">
    <source>
        <dbReference type="ARBA" id="ARBA00022763"/>
    </source>
</evidence>
<feature type="region of interest" description="Disordered" evidence="7">
    <location>
        <begin position="1377"/>
        <end position="1399"/>
    </location>
</feature>
<evidence type="ECO:0000256" key="4">
    <source>
        <dbReference type="ARBA" id="ARBA00023172"/>
    </source>
</evidence>